<evidence type="ECO:0000313" key="2">
    <source>
        <dbReference type="WBParaSite" id="SVE_0641400.1"/>
    </source>
</evidence>
<reference evidence="1" key="1">
    <citation type="submission" date="2014-07" db="EMBL/GenBank/DDBJ databases">
        <authorList>
            <person name="Martin A.A"/>
            <person name="De Silva N."/>
        </authorList>
    </citation>
    <scope>NUCLEOTIDE SEQUENCE</scope>
</reference>
<reference evidence="2" key="2">
    <citation type="submission" date="2015-08" db="UniProtKB">
        <authorList>
            <consortium name="WormBaseParasite"/>
        </authorList>
    </citation>
    <scope>IDENTIFICATION</scope>
</reference>
<name>A0A0K0FC50_STRVS</name>
<proteinExistence type="predicted"/>
<keyword evidence="1" id="KW-1185">Reference proteome</keyword>
<dbReference type="Proteomes" id="UP000035680">
    <property type="component" value="Unassembled WGS sequence"/>
</dbReference>
<sequence>MENNFNTEGIIGRLLASLFSTIDFLSHNRILPSKGKDFGFENTYDCEVIWSETCNWDWKLNYLIFDIMRLPRWNTEYNLASS</sequence>
<dbReference type="WBParaSite" id="SVE_0641400.1">
    <property type="protein sequence ID" value="SVE_0641400.1"/>
    <property type="gene ID" value="SVE_0641400"/>
</dbReference>
<evidence type="ECO:0000313" key="1">
    <source>
        <dbReference type="Proteomes" id="UP000035680"/>
    </source>
</evidence>
<accession>A0A0K0FC50</accession>
<dbReference type="AlphaFoldDB" id="A0A0K0FC50"/>
<protein>
    <submittedName>
        <fullName evidence="2">Uncharacterized protein</fullName>
    </submittedName>
</protein>
<organism evidence="1 2">
    <name type="scientific">Strongyloides venezuelensis</name>
    <name type="common">Threadworm</name>
    <dbReference type="NCBI Taxonomy" id="75913"/>
    <lineage>
        <taxon>Eukaryota</taxon>
        <taxon>Metazoa</taxon>
        <taxon>Ecdysozoa</taxon>
        <taxon>Nematoda</taxon>
        <taxon>Chromadorea</taxon>
        <taxon>Rhabditida</taxon>
        <taxon>Tylenchina</taxon>
        <taxon>Panagrolaimomorpha</taxon>
        <taxon>Strongyloidoidea</taxon>
        <taxon>Strongyloididae</taxon>
        <taxon>Strongyloides</taxon>
    </lineage>
</organism>